<keyword evidence="4" id="KW-0482">Metalloprotease</keyword>
<organism evidence="4 5">
    <name type="scientific">Lacticaseibacillus zeae</name>
    <name type="common">Lactobacillus zeae</name>
    <dbReference type="NCBI Taxonomy" id="57037"/>
    <lineage>
        <taxon>Bacteria</taxon>
        <taxon>Bacillati</taxon>
        <taxon>Bacillota</taxon>
        <taxon>Bacilli</taxon>
        <taxon>Lactobacillales</taxon>
        <taxon>Lactobacillaceae</taxon>
        <taxon>Lacticaseibacillus</taxon>
    </lineage>
</organism>
<comment type="caution">
    <text evidence="4">The sequence shown here is derived from an EMBL/GenBank/DDBJ whole genome shotgun (WGS) entry which is preliminary data.</text>
</comment>
<proteinExistence type="inferred from homology"/>
<evidence type="ECO:0000256" key="2">
    <source>
        <dbReference type="SAM" id="Phobius"/>
    </source>
</evidence>
<dbReference type="GO" id="GO:0080120">
    <property type="term" value="P:CAAX-box protein maturation"/>
    <property type="evidence" value="ECO:0007669"/>
    <property type="project" value="UniProtKB-ARBA"/>
</dbReference>
<dbReference type="Pfam" id="PF02517">
    <property type="entry name" value="Rce1-like"/>
    <property type="match status" value="1"/>
</dbReference>
<keyword evidence="2" id="KW-0812">Transmembrane</keyword>
<reference evidence="4 5" key="1">
    <citation type="submission" date="2019-05" db="EMBL/GenBank/DDBJ databases">
        <title>Genome-based reclassification of Lactobacillus casei as Lactobacillus casei subsp. casei. subsp.nov., description of Lactobacillus casei subsp. zeae subsp. nov., and emended description of Lactobacillus casei.</title>
        <authorList>
            <person name="Huang C.-H."/>
        </authorList>
    </citation>
    <scope>NUCLEOTIDE SEQUENCE [LARGE SCALE GENOMIC DNA]</scope>
    <source>
        <strain evidence="4 5">CRBIP24.44</strain>
    </source>
</reference>
<dbReference type="EMBL" id="VBWO01000007">
    <property type="protein sequence ID" value="TLF39079.1"/>
    <property type="molecule type" value="Genomic_DNA"/>
</dbReference>
<comment type="similarity">
    <text evidence="1">Belongs to the UPF0177 family.</text>
</comment>
<dbReference type="InterPro" id="IPR052710">
    <property type="entry name" value="CAAX_protease"/>
</dbReference>
<keyword evidence="2" id="KW-1133">Transmembrane helix</keyword>
<protein>
    <submittedName>
        <fullName evidence="4">CPBP family intramembrane metalloprotease</fullName>
    </submittedName>
</protein>
<keyword evidence="4" id="KW-0378">Hydrolase</keyword>
<evidence type="ECO:0000313" key="4">
    <source>
        <dbReference type="EMBL" id="TLF39079.1"/>
    </source>
</evidence>
<evidence type="ECO:0000313" key="5">
    <source>
        <dbReference type="Proteomes" id="UP000309885"/>
    </source>
</evidence>
<dbReference type="PANTHER" id="PTHR36435:SF1">
    <property type="entry name" value="CAAX AMINO TERMINAL PROTEASE FAMILY PROTEIN"/>
    <property type="match status" value="1"/>
</dbReference>
<dbReference type="InterPro" id="IPR003675">
    <property type="entry name" value="Rce1/LyrA-like_dom"/>
</dbReference>
<feature type="transmembrane region" description="Helical" evidence="2">
    <location>
        <begin position="44"/>
        <end position="65"/>
    </location>
</feature>
<dbReference type="AlphaFoldDB" id="A0A5R8LP98"/>
<name>A0A5R8LP98_LACZE</name>
<keyword evidence="4" id="KW-0645">Protease</keyword>
<dbReference type="PANTHER" id="PTHR36435">
    <property type="entry name" value="SLR1288 PROTEIN"/>
    <property type="match status" value="1"/>
</dbReference>
<dbReference type="Proteomes" id="UP000309885">
    <property type="component" value="Unassembled WGS sequence"/>
</dbReference>
<dbReference type="GO" id="GO:0008237">
    <property type="term" value="F:metallopeptidase activity"/>
    <property type="evidence" value="ECO:0007669"/>
    <property type="project" value="UniProtKB-KW"/>
</dbReference>
<evidence type="ECO:0000256" key="1">
    <source>
        <dbReference type="ARBA" id="ARBA00009067"/>
    </source>
</evidence>
<keyword evidence="2" id="KW-0472">Membrane</keyword>
<dbReference type="GO" id="GO:0004175">
    <property type="term" value="F:endopeptidase activity"/>
    <property type="evidence" value="ECO:0007669"/>
    <property type="project" value="UniProtKB-ARBA"/>
</dbReference>
<feature type="transmembrane region" description="Helical" evidence="2">
    <location>
        <begin position="111"/>
        <end position="128"/>
    </location>
</feature>
<feature type="transmembrane region" description="Helical" evidence="2">
    <location>
        <begin position="77"/>
        <end position="99"/>
    </location>
</feature>
<accession>A0A5R8LP98</accession>
<feature type="transmembrane region" description="Helical" evidence="2">
    <location>
        <begin position="20"/>
        <end position="38"/>
    </location>
</feature>
<feature type="domain" description="CAAX prenyl protease 2/Lysostaphin resistance protein A-like" evidence="3">
    <location>
        <begin position="115"/>
        <end position="200"/>
    </location>
</feature>
<sequence>MGGVVNQVQKPISEDYKHTLFLPIMFGLLVPPFIIAMANENEIGFISFIGMTILWAYVLFTYGYLRCLGIFKISVGRAVKGLLVAMVILLFQMLIMFLTKAQGGTSQFRNLHLNILLPFACLIGPAWEETIFRYAINIKFFKGGFKGVCVSSALFAVAHGSTRLVDLLVYFVMGFLLCLANRGREDIFASVLAHSIINAVAVLAFVK</sequence>
<feature type="transmembrane region" description="Helical" evidence="2">
    <location>
        <begin position="187"/>
        <end position="206"/>
    </location>
</feature>
<evidence type="ECO:0000259" key="3">
    <source>
        <dbReference type="Pfam" id="PF02517"/>
    </source>
</evidence>
<gene>
    <name evidence="4" type="ORF">FEI15_08580</name>
</gene>
<dbReference type="GO" id="GO:0006508">
    <property type="term" value="P:proteolysis"/>
    <property type="evidence" value="ECO:0007669"/>
    <property type="project" value="UniProtKB-KW"/>
</dbReference>